<sequence>MNSTCYALLKICLIIFVNQGFINGLPSFQHNTFEISCSRLYGETTKPSFPDIFYRINFYKLYNMLNLDGKSSRETIWILLAKLLVPLPRWDRGEILMKFCRVVSYEPVHDHRGKQLKTCFNNLFDKNGRGFAGMRKGKMYNEASALYKMMVLEKSNVLDEILFEALESNDMKTLFKIFFAHPRHEILPLIEKQEEFYPFEEKLTKLYLNKKSKKENELKEYEEIMNSSTNILINHISLRKMKADDSMKQVYDLLLKRIDALSGRRLLDDEYYSYLNTVCDLTKQSVINEENFDKLIRYIENLLILFEFKSAYAVEFGQKFRETDTKTQKCLKNLKNLKLENEERSYKGLNSTLRTNDGGEIIANQDTRLKIMLTKQAYFKKLREIMEIAMLMEGERDYAYRLQKELQAVHKKGNISGVIKFLFFHIDKDMGKIMELYKKDELDKDLKMFENRFYGANNFFMAYKHILRQIQDESNNCYNVTEREHKLLNELETLELKDDAKYSRIYKLLLELVNTILKKYNGNFPEIPVEDSEELDLREEVLTPNKEAELGDLIRNLIKKYLYNVNLSDLNFRGLFSELRTNLFSEEEEENILKEVNGYKKLDLKKEVEMFKRMKKMIEFIGKEIVNFKRMLNDFKDELIKQKTKISEEDKMFHDKTEIFQAVLDKLIQKYSSPFIDIISFGDIGMLNETIINDEFTKMEKDKEASSSIRITSEEIKSNFEIGQNSSSEHEVMKKELDDNDHGKEKLFNQPILEESTHSTHQEGEISKETKIDEIETEIHAGNGISNNDIPTSEAEILDNKSVNDDNFSAPASEREKNKPLKLYTRVISNMKFWKKKQ</sequence>
<evidence type="ECO:0000256" key="3">
    <source>
        <dbReference type="SAM" id="SignalP"/>
    </source>
</evidence>
<evidence type="ECO:0000313" key="4">
    <source>
        <dbReference type="Proteomes" id="UP000887563"/>
    </source>
</evidence>
<dbReference type="Proteomes" id="UP000887563">
    <property type="component" value="Unplaced"/>
</dbReference>
<evidence type="ECO:0000313" key="5">
    <source>
        <dbReference type="WBParaSite" id="Minc3s00371g11156"/>
    </source>
</evidence>
<name>A0A914LA95_MELIC</name>
<feature type="region of interest" description="Disordered" evidence="2">
    <location>
        <begin position="780"/>
        <end position="818"/>
    </location>
</feature>
<keyword evidence="4" id="KW-1185">Reference proteome</keyword>
<evidence type="ECO:0000256" key="1">
    <source>
        <dbReference type="SAM" id="Coils"/>
    </source>
</evidence>
<dbReference type="AlphaFoldDB" id="A0A914LA95"/>
<keyword evidence="3" id="KW-0732">Signal</keyword>
<feature type="coiled-coil region" evidence="1">
    <location>
        <begin position="204"/>
        <end position="231"/>
    </location>
</feature>
<accession>A0A914LA95</accession>
<evidence type="ECO:0000256" key="2">
    <source>
        <dbReference type="SAM" id="MobiDB-lite"/>
    </source>
</evidence>
<keyword evidence="1" id="KW-0175">Coiled coil</keyword>
<protein>
    <submittedName>
        <fullName evidence="5">Uncharacterized protein</fullName>
    </submittedName>
</protein>
<dbReference type="WBParaSite" id="Minc3s00371g11156">
    <property type="protein sequence ID" value="Minc3s00371g11156"/>
    <property type="gene ID" value="Minc3s00371g11156"/>
</dbReference>
<organism evidence="4 5">
    <name type="scientific">Meloidogyne incognita</name>
    <name type="common">Southern root-knot nematode worm</name>
    <name type="synonym">Oxyuris incognita</name>
    <dbReference type="NCBI Taxonomy" id="6306"/>
    <lineage>
        <taxon>Eukaryota</taxon>
        <taxon>Metazoa</taxon>
        <taxon>Ecdysozoa</taxon>
        <taxon>Nematoda</taxon>
        <taxon>Chromadorea</taxon>
        <taxon>Rhabditida</taxon>
        <taxon>Tylenchina</taxon>
        <taxon>Tylenchomorpha</taxon>
        <taxon>Tylenchoidea</taxon>
        <taxon>Meloidogynidae</taxon>
        <taxon>Meloidogyninae</taxon>
        <taxon>Meloidogyne</taxon>
        <taxon>Meloidogyne incognita group</taxon>
    </lineage>
</organism>
<proteinExistence type="predicted"/>
<feature type="signal peptide" evidence="3">
    <location>
        <begin position="1"/>
        <end position="24"/>
    </location>
</feature>
<reference evidence="5" key="1">
    <citation type="submission" date="2022-11" db="UniProtKB">
        <authorList>
            <consortium name="WormBaseParasite"/>
        </authorList>
    </citation>
    <scope>IDENTIFICATION</scope>
</reference>
<feature type="chain" id="PRO_5038022640" evidence="3">
    <location>
        <begin position="25"/>
        <end position="838"/>
    </location>
</feature>